<accession>A0A6L2LEI3</accession>
<gene>
    <name evidence="2" type="ORF">Tci_032219</name>
</gene>
<protein>
    <submittedName>
        <fullName evidence="2">Uncharacterized protein</fullName>
    </submittedName>
</protein>
<dbReference type="EMBL" id="BKCJ010004304">
    <property type="protein sequence ID" value="GEU60241.1"/>
    <property type="molecule type" value="Genomic_DNA"/>
</dbReference>
<comment type="caution">
    <text evidence="2">The sequence shown here is derived from an EMBL/GenBank/DDBJ whole genome shotgun (WGS) entry which is preliminary data.</text>
</comment>
<feature type="region of interest" description="Disordered" evidence="1">
    <location>
        <begin position="293"/>
        <end position="314"/>
    </location>
</feature>
<proteinExistence type="predicted"/>
<organism evidence="2">
    <name type="scientific">Tanacetum cinerariifolium</name>
    <name type="common">Dalmatian daisy</name>
    <name type="synonym">Chrysanthemum cinerariifolium</name>
    <dbReference type="NCBI Taxonomy" id="118510"/>
    <lineage>
        <taxon>Eukaryota</taxon>
        <taxon>Viridiplantae</taxon>
        <taxon>Streptophyta</taxon>
        <taxon>Embryophyta</taxon>
        <taxon>Tracheophyta</taxon>
        <taxon>Spermatophyta</taxon>
        <taxon>Magnoliopsida</taxon>
        <taxon>eudicotyledons</taxon>
        <taxon>Gunneridae</taxon>
        <taxon>Pentapetalae</taxon>
        <taxon>asterids</taxon>
        <taxon>campanulids</taxon>
        <taxon>Asterales</taxon>
        <taxon>Asteraceae</taxon>
        <taxon>Asteroideae</taxon>
        <taxon>Anthemideae</taxon>
        <taxon>Anthemidinae</taxon>
        <taxon>Tanacetum</taxon>
    </lineage>
</organism>
<evidence type="ECO:0000313" key="2">
    <source>
        <dbReference type="EMBL" id="GEU60241.1"/>
    </source>
</evidence>
<sequence length="578" mass="65672">MSYITAQQAKLDLELVPREKRLEIRKCNERLNPRKIKREPTFQVILDALALTPCYYGFFITADVPEVYMHQFWDFVYMHDTFYRLKMDKRKRLKLTLEIFRDIMKICPRTQETPEMPLCKKKEKVDVDRGKGIELLFEVALTKEAQYEVVRKKRLRDFHKTHLSGSGTITKTTSSAAKIMLGIKYTRHSHCQGEGSGTPTEPHHTPFLEAETPHPTTSSIPLPSIPTAPIPSVTQPDTTPIRQYTRRARIDQSSTLPTVADEPASLVRDVSEGEACPTDSGFIADQDRATIAKSSTLPHDSAPRVTSPAADERSMQHNISKLTALCTRDRVKVLEDKEDVAITQSGDDAPIKGRSINEGEAAAERISNDSEEVVRVLTSIDAATVLAGGIDVPTGSGFIPPATIISTDSEVGPTVSLIITRRKGKEVMMESDTLKKKKLQEQIDAQRRPMTKKQKREYYTAVIKSNLGWRFKDFKGMTFEEIEAKFAEVWKQVEDFIPMGSKEETERLKRKGLNLEKEQVKKQKSSEEAPKIETSTKEFTKEKIKEMMQRIEMPLPEVCNAIEEKKKKLPVKDRWQLH</sequence>
<name>A0A6L2LEI3_TANCI</name>
<dbReference type="AlphaFoldDB" id="A0A6L2LEI3"/>
<evidence type="ECO:0000256" key="1">
    <source>
        <dbReference type="SAM" id="MobiDB-lite"/>
    </source>
</evidence>
<reference evidence="2" key="1">
    <citation type="journal article" date="2019" name="Sci. Rep.">
        <title>Draft genome of Tanacetum cinerariifolium, the natural source of mosquito coil.</title>
        <authorList>
            <person name="Yamashiro T."/>
            <person name="Shiraishi A."/>
            <person name="Satake H."/>
            <person name="Nakayama K."/>
        </authorList>
    </citation>
    <scope>NUCLEOTIDE SEQUENCE</scope>
</reference>
<feature type="region of interest" description="Disordered" evidence="1">
    <location>
        <begin position="516"/>
        <end position="537"/>
    </location>
</feature>